<keyword evidence="1" id="KW-0472">Membrane</keyword>
<feature type="transmembrane region" description="Helical" evidence="1">
    <location>
        <begin position="239"/>
        <end position="262"/>
    </location>
</feature>
<dbReference type="RefSeq" id="WP_274150788.1">
    <property type="nucleotide sequence ID" value="NZ_CP117811.1"/>
</dbReference>
<dbReference type="PANTHER" id="PTHR43471:SF10">
    <property type="entry name" value="SLL1107 PROTEIN"/>
    <property type="match status" value="1"/>
</dbReference>
<feature type="transmembrane region" description="Helical" evidence="1">
    <location>
        <begin position="151"/>
        <end position="172"/>
    </location>
</feature>
<reference evidence="2 3" key="1">
    <citation type="submission" date="2023-02" db="EMBL/GenBank/DDBJ databases">
        <title>Genome sequence of Lentisphaera profundi SAORIC-696.</title>
        <authorList>
            <person name="Kim e."/>
            <person name="Cho J.-C."/>
            <person name="Choi A."/>
            <person name="Kang I."/>
        </authorList>
    </citation>
    <scope>NUCLEOTIDE SEQUENCE [LARGE SCALE GENOMIC DNA]</scope>
    <source>
        <strain evidence="2 3">SAORIC-696</strain>
    </source>
</reference>
<keyword evidence="1" id="KW-0812">Transmembrane</keyword>
<feature type="transmembrane region" description="Helical" evidence="1">
    <location>
        <begin position="178"/>
        <end position="200"/>
    </location>
</feature>
<keyword evidence="3" id="KW-1185">Reference proteome</keyword>
<evidence type="ECO:0000313" key="2">
    <source>
        <dbReference type="EMBL" id="WDE96723.1"/>
    </source>
</evidence>
<evidence type="ECO:0000313" key="3">
    <source>
        <dbReference type="Proteomes" id="UP001214250"/>
    </source>
</evidence>
<gene>
    <name evidence="2" type="ORF">PQO03_01935</name>
</gene>
<keyword evidence="1" id="KW-1133">Transmembrane helix</keyword>
<evidence type="ECO:0000256" key="1">
    <source>
        <dbReference type="SAM" id="Phobius"/>
    </source>
</evidence>
<accession>A0ABY7VR89</accession>
<dbReference type="Pfam" id="PF12679">
    <property type="entry name" value="ABC2_membrane_2"/>
    <property type="match status" value="1"/>
</dbReference>
<organism evidence="2 3">
    <name type="scientific">Lentisphaera profundi</name>
    <dbReference type="NCBI Taxonomy" id="1658616"/>
    <lineage>
        <taxon>Bacteria</taxon>
        <taxon>Pseudomonadati</taxon>
        <taxon>Lentisphaerota</taxon>
        <taxon>Lentisphaeria</taxon>
        <taxon>Lentisphaerales</taxon>
        <taxon>Lentisphaeraceae</taxon>
        <taxon>Lentisphaera</taxon>
    </lineage>
</organism>
<dbReference type="Proteomes" id="UP001214250">
    <property type="component" value="Chromosome 1"/>
</dbReference>
<proteinExistence type="predicted"/>
<name>A0ABY7VR89_9BACT</name>
<dbReference type="EMBL" id="CP117811">
    <property type="protein sequence ID" value="WDE96723.1"/>
    <property type="molecule type" value="Genomic_DNA"/>
</dbReference>
<feature type="transmembrane region" description="Helical" evidence="1">
    <location>
        <begin position="51"/>
        <end position="74"/>
    </location>
</feature>
<feature type="transmembrane region" description="Helical" evidence="1">
    <location>
        <begin position="86"/>
        <end position="106"/>
    </location>
</feature>
<protein>
    <submittedName>
        <fullName evidence="2">ABC transporter permease subunit</fullName>
    </submittedName>
</protein>
<sequence length="273" mass="30001">MIVDNFMATVLLGGLILAVFSADRVMGREISQGTAGFIFSKPISRVEYVLGKIVGVILVMVFYSLCSSMELLISLRCAGDQFRLDWGVYILLACASLVIPYLGGALRNYLKGGNFCQSSMLMLMVSMCVATLVAQFLPGHSKEEMGLNGQVARGFLVLGFALALMGTIAVSLMTRLRVTGTFVMMFLVFLGGATADYFFGITAEKGSIIAKMVYLILPNWQSFWQAEALAIKIEIPFTYISWSFIYMSAMIAFFSALACTLFQSRELHEDNNS</sequence>
<dbReference type="PANTHER" id="PTHR43471">
    <property type="entry name" value="ABC TRANSPORTER PERMEASE"/>
    <property type="match status" value="1"/>
</dbReference>
<feature type="transmembrane region" description="Helical" evidence="1">
    <location>
        <begin position="118"/>
        <end position="139"/>
    </location>
</feature>